<dbReference type="EMBL" id="AAAB01008948">
    <property type="status" value="NOT_ANNOTATED_CDS"/>
    <property type="molecule type" value="Genomic_DNA"/>
</dbReference>
<feature type="compositionally biased region" description="Basic and acidic residues" evidence="1">
    <location>
        <begin position="74"/>
        <end position="85"/>
    </location>
</feature>
<dbReference type="AlphaFoldDB" id="A0A8W7S8E0"/>
<dbReference type="VEuPathDB" id="VectorBase:AGAMI1_008351"/>
<dbReference type="EnsemblMetazoa" id="AGAP029847-RA">
    <property type="protein sequence ID" value="AGAP029847-PA"/>
    <property type="gene ID" value="AGAP029847"/>
</dbReference>
<dbReference type="EnsemblMetazoa" id="AGAP029847-RB">
    <property type="protein sequence ID" value="AGAP029847-PB"/>
    <property type="gene ID" value="AGAP029847"/>
</dbReference>
<reference evidence="2" key="3">
    <citation type="submission" date="2022-10" db="UniProtKB">
        <authorList>
            <consortium name="EnsemblMetazoa"/>
        </authorList>
    </citation>
    <scope>IDENTIFICATION</scope>
    <source>
        <strain evidence="2">PEST</strain>
    </source>
</reference>
<evidence type="ECO:0000313" key="3">
    <source>
        <dbReference type="Proteomes" id="UP000007062"/>
    </source>
</evidence>
<organism evidence="2 3">
    <name type="scientific">Anopheles gambiae</name>
    <name type="common">African malaria mosquito</name>
    <dbReference type="NCBI Taxonomy" id="7165"/>
    <lineage>
        <taxon>Eukaryota</taxon>
        <taxon>Metazoa</taxon>
        <taxon>Ecdysozoa</taxon>
        <taxon>Arthropoda</taxon>
        <taxon>Hexapoda</taxon>
        <taxon>Insecta</taxon>
        <taxon>Pterygota</taxon>
        <taxon>Neoptera</taxon>
        <taxon>Endopterygota</taxon>
        <taxon>Diptera</taxon>
        <taxon>Nematocera</taxon>
        <taxon>Culicoidea</taxon>
        <taxon>Culicidae</taxon>
        <taxon>Anophelinae</taxon>
        <taxon>Anopheles</taxon>
    </lineage>
</organism>
<feature type="compositionally biased region" description="Basic residues" evidence="1">
    <location>
        <begin position="86"/>
        <end position="95"/>
    </location>
</feature>
<reference evidence="2" key="2">
    <citation type="journal article" date="2004" name="Trends Parasitol.">
        <title>The Anopheles gambiae genome: an update.</title>
        <authorList>
            <person name="Mongin E."/>
            <person name="Louis C."/>
            <person name="Holt R.A."/>
            <person name="Birney E."/>
            <person name="Collins F.H."/>
        </authorList>
    </citation>
    <scope>NUCLEOTIDE SEQUENCE [LARGE SCALE GENOMIC DNA]</scope>
    <source>
        <strain evidence="2">PEST</strain>
    </source>
</reference>
<sequence>MASKHILERAETALELAQEFLLESEDEMFDEDDIDEEEENESETCDKKENEETTPVEGENADDEEKGRKGNANGKEKDSTTEPKSKKSSKGMGKKLKSLMGVVMQPLGSKVNWKIDFNLGVNASNQKDKSVNKVDSKIEKADTPRNPRKSEQLSENDKKIASLENENKRLEKIAHKFLDECIRLKTRVGELSEVEAQLTAVKADNERLKAELLDQQKLRQRLTENLATQTEEHRKEVKRFDEELRTAKTDFTKLKCKSQEQEQELLRSRKELEALSKQHVNLKKEMDCKAEQYLLEVTKLNESLQQTETEKSELNLLLEKLKADLQIAHEHNTNANTQNAQLQQKMRAMENDKNMLGLQYEASNAKVSELRRAIHVLESNAFTTTTAQTSSDGSFSCPICGAQFTSLANMQLHAEDCNA</sequence>
<feature type="region of interest" description="Disordered" evidence="1">
    <location>
        <begin position="127"/>
        <end position="160"/>
    </location>
</feature>
<feature type="compositionally biased region" description="Acidic residues" evidence="1">
    <location>
        <begin position="22"/>
        <end position="43"/>
    </location>
</feature>
<keyword evidence="3" id="KW-1185">Reference proteome</keyword>
<evidence type="ECO:0000313" key="2">
    <source>
        <dbReference type="EnsemblMetazoa" id="AGAP029847-PA"/>
    </source>
</evidence>
<accession>A0A8W7S8E0</accession>
<proteinExistence type="predicted"/>
<evidence type="ECO:0000256" key="1">
    <source>
        <dbReference type="SAM" id="MobiDB-lite"/>
    </source>
</evidence>
<dbReference type="Proteomes" id="UP000007062">
    <property type="component" value="Chromosome 2L"/>
</dbReference>
<protein>
    <submittedName>
        <fullName evidence="2">C2H2-type domain-containing protein</fullName>
    </submittedName>
</protein>
<name>A0A8W7S8E0_ANOGA</name>
<reference evidence="2 3" key="1">
    <citation type="journal article" date="2002" name="Science">
        <title>The genome sequence of the malaria mosquito Anopheles gambiae.</title>
        <authorList>
            <person name="Holt R.A."/>
            <person name="Subramanian G.M."/>
            <person name="Halpern A."/>
            <person name="Sutton G.G."/>
            <person name="Charlab R."/>
            <person name="Nusskern D.R."/>
            <person name="Wincker P."/>
            <person name="Clark A.G."/>
            <person name="Ribeiro J.M."/>
            <person name="Wides R."/>
            <person name="Salzberg S.L."/>
            <person name="Loftus B."/>
            <person name="Yandell M."/>
            <person name="Majoros W.H."/>
            <person name="Rusch D.B."/>
            <person name="Lai Z."/>
            <person name="Kraft C.L."/>
            <person name="Abril J.F."/>
            <person name="Anthouard V."/>
            <person name="Arensburger P."/>
            <person name="Atkinson P.W."/>
            <person name="Baden H."/>
            <person name="de Berardinis V."/>
            <person name="Baldwin D."/>
            <person name="Benes V."/>
            <person name="Biedler J."/>
            <person name="Blass C."/>
            <person name="Bolanos R."/>
            <person name="Boscus D."/>
            <person name="Barnstead M."/>
            <person name="Cai S."/>
            <person name="Center A."/>
            <person name="Chaturverdi K."/>
            <person name="Christophides G.K."/>
            <person name="Chrystal M.A."/>
            <person name="Clamp M."/>
            <person name="Cravchik A."/>
            <person name="Curwen V."/>
            <person name="Dana A."/>
            <person name="Delcher A."/>
            <person name="Dew I."/>
            <person name="Evans C.A."/>
            <person name="Flanigan M."/>
            <person name="Grundschober-Freimoser A."/>
            <person name="Friedli L."/>
            <person name="Gu Z."/>
            <person name="Guan P."/>
            <person name="Guigo R."/>
            <person name="Hillenmeyer M.E."/>
            <person name="Hladun S.L."/>
            <person name="Hogan J.R."/>
            <person name="Hong Y.S."/>
            <person name="Hoover J."/>
            <person name="Jaillon O."/>
            <person name="Ke Z."/>
            <person name="Kodira C."/>
            <person name="Kokoza E."/>
            <person name="Koutsos A."/>
            <person name="Letunic I."/>
            <person name="Levitsky A."/>
            <person name="Liang Y."/>
            <person name="Lin J.J."/>
            <person name="Lobo N.F."/>
            <person name="Lopez J.R."/>
            <person name="Malek J.A."/>
            <person name="McIntosh T.C."/>
            <person name="Meister S."/>
            <person name="Miller J."/>
            <person name="Mobarry C."/>
            <person name="Mongin E."/>
            <person name="Murphy S.D."/>
            <person name="O'Brochta D.A."/>
            <person name="Pfannkoch C."/>
            <person name="Qi R."/>
            <person name="Regier M.A."/>
            <person name="Remington K."/>
            <person name="Shao H."/>
            <person name="Sharakhova M.V."/>
            <person name="Sitter C.D."/>
            <person name="Shetty J."/>
            <person name="Smith T.J."/>
            <person name="Strong R."/>
            <person name="Sun J."/>
            <person name="Thomasova D."/>
            <person name="Ton L.Q."/>
            <person name="Topalis P."/>
            <person name="Tu Z."/>
            <person name="Unger M.F."/>
            <person name="Walenz B."/>
            <person name="Wang A."/>
            <person name="Wang J."/>
            <person name="Wang M."/>
            <person name="Wang X."/>
            <person name="Woodford K.J."/>
            <person name="Wortman J.R."/>
            <person name="Wu M."/>
            <person name="Yao A."/>
            <person name="Zdobnov E.M."/>
            <person name="Zhang H."/>
            <person name="Zhao Q."/>
            <person name="Zhao S."/>
            <person name="Zhu S.C."/>
            <person name="Zhimulev I."/>
            <person name="Coluzzi M."/>
            <person name="della Torre A."/>
            <person name="Roth C.W."/>
            <person name="Louis C."/>
            <person name="Kalush F."/>
            <person name="Mural R.J."/>
            <person name="Myers E.W."/>
            <person name="Adams M.D."/>
            <person name="Smith H.O."/>
            <person name="Broder S."/>
            <person name="Gardner M.J."/>
            <person name="Fraser C.M."/>
            <person name="Birney E."/>
            <person name="Bork P."/>
            <person name="Brey P.T."/>
            <person name="Venter J.C."/>
            <person name="Weissenbach J."/>
            <person name="Kafatos F.C."/>
            <person name="Collins F.H."/>
            <person name="Hoffman S.L."/>
        </authorList>
    </citation>
    <scope>NUCLEOTIDE SEQUENCE [LARGE SCALE GENOMIC DNA]</scope>
    <source>
        <strain evidence="2 3">PEST</strain>
    </source>
</reference>
<feature type="region of interest" description="Disordered" evidence="1">
    <location>
        <begin position="18"/>
        <end position="95"/>
    </location>
</feature>